<name>W4EKH3_9BACL</name>
<accession>W4EKH3</accession>
<proteinExistence type="predicted"/>
<dbReference type="Proteomes" id="UP000019062">
    <property type="component" value="Unassembled WGS sequence"/>
</dbReference>
<dbReference type="RefSeq" id="WP_051448847.1">
    <property type="nucleotide sequence ID" value="NZ_ASQA01000042.1"/>
</dbReference>
<organism evidence="1 2">
    <name type="scientific">Viridibacillus arenosi FSL R5-213</name>
    <dbReference type="NCBI Taxonomy" id="1227360"/>
    <lineage>
        <taxon>Bacteria</taxon>
        <taxon>Bacillati</taxon>
        <taxon>Bacillota</taxon>
        <taxon>Bacilli</taxon>
        <taxon>Bacillales</taxon>
        <taxon>Caryophanaceae</taxon>
        <taxon>Viridibacillus</taxon>
    </lineage>
</organism>
<sequence>MAITKTKTKCFNQFDQVQLKEMGLDEDYIFQTLAYMGNAAHQMAWATMTLHKAYDIPVEIKNEMLKMIQNISDVQELLRENRKRIIEEKAFDKIYFNQLDDMKNEILRC</sequence>
<protein>
    <submittedName>
        <fullName evidence="1">Uncharacterized protein</fullName>
    </submittedName>
</protein>
<dbReference type="eggNOG" id="ENOG5033N7F">
    <property type="taxonomic scope" value="Bacteria"/>
</dbReference>
<evidence type="ECO:0000313" key="1">
    <source>
        <dbReference type="EMBL" id="ETT81060.1"/>
    </source>
</evidence>
<gene>
    <name evidence="1" type="ORF">C176_20179</name>
</gene>
<reference evidence="1 2" key="1">
    <citation type="journal article" date="2014" name="BMC Genomics">
        <title>Genomic comparison of sporeforming bacilli isolated from milk.</title>
        <authorList>
            <person name="Moreno Switt A.I."/>
            <person name="Andrus A.D."/>
            <person name="Ranieri M.L."/>
            <person name="Orsi R.H."/>
            <person name="Ivy R."/>
            <person name="den Bakker H.C."/>
            <person name="Martin N.H."/>
            <person name="Wiedmann M."/>
            <person name="Boor K.J."/>
        </authorList>
    </citation>
    <scope>NUCLEOTIDE SEQUENCE [LARGE SCALE GENOMIC DNA]</scope>
    <source>
        <strain evidence="1 2">FSL R5-213</strain>
    </source>
</reference>
<comment type="caution">
    <text evidence="1">The sequence shown here is derived from an EMBL/GenBank/DDBJ whole genome shotgun (WGS) entry which is preliminary data.</text>
</comment>
<evidence type="ECO:0000313" key="2">
    <source>
        <dbReference type="Proteomes" id="UP000019062"/>
    </source>
</evidence>
<dbReference type="EMBL" id="ASQA01000042">
    <property type="protein sequence ID" value="ETT81060.1"/>
    <property type="molecule type" value="Genomic_DNA"/>
</dbReference>
<dbReference type="AlphaFoldDB" id="W4EKH3"/>
<keyword evidence="2" id="KW-1185">Reference proteome</keyword>